<sequence>MLNTRSTTTLFFGLCALAWAVIVARAYFNVKGPEDFVVTTTQPEVQAFARAQLNALQQRSFSEDIELCGIIFERSNGELGTSSIKQGDEASCGIAFFDEPGMKPLASFHTHAAQNERYDSEVPSILDLRSDSALGIDGYLATPGGRFWWIDGRTETAKMVCGERCVAQDSNYRACPSNPPSDQYNATGLMARYRSTSSSC</sequence>
<dbReference type="RefSeq" id="WP_142789246.1">
    <property type="nucleotide sequence ID" value="NZ_VHJK01000002.1"/>
</dbReference>
<dbReference type="Proteomes" id="UP000316343">
    <property type="component" value="Unassembled WGS sequence"/>
</dbReference>
<name>A0A547P734_9SPHN</name>
<accession>A0A547P734</accession>
<keyword evidence="3" id="KW-1185">Reference proteome</keyword>
<dbReference type="Pfam" id="PF14220">
    <property type="entry name" value="DUF4329"/>
    <property type="match status" value="1"/>
</dbReference>
<organism evidence="2 3">
    <name type="scientific">Erythrobacter insulae</name>
    <dbReference type="NCBI Taxonomy" id="2584124"/>
    <lineage>
        <taxon>Bacteria</taxon>
        <taxon>Pseudomonadati</taxon>
        <taxon>Pseudomonadota</taxon>
        <taxon>Alphaproteobacteria</taxon>
        <taxon>Sphingomonadales</taxon>
        <taxon>Erythrobacteraceae</taxon>
        <taxon>Erythrobacter/Porphyrobacter group</taxon>
        <taxon>Erythrobacter</taxon>
    </lineage>
</organism>
<evidence type="ECO:0000313" key="2">
    <source>
        <dbReference type="EMBL" id="TRD09956.1"/>
    </source>
</evidence>
<dbReference type="InterPro" id="IPR025479">
    <property type="entry name" value="DUF4329"/>
</dbReference>
<evidence type="ECO:0000313" key="3">
    <source>
        <dbReference type="Proteomes" id="UP000316343"/>
    </source>
</evidence>
<proteinExistence type="predicted"/>
<dbReference type="AlphaFoldDB" id="A0A547P734"/>
<gene>
    <name evidence="2" type="ORF">FGU71_13200</name>
</gene>
<evidence type="ECO:0000259" key="1">
    <source>
        <dbReference type="Pfam" id="PF14220"/>
    </source>
</evidence>
<reference evidence="2 3" key="1">
    <citation type="submission" date="2019-06" db="EMBL/GenBank/DDBJ databases">
        <title>Erythrobacter insulae sp. nov., isolated from a tidal flat.</title>
        <authorList>
            <person name="Yoon J.-H."/>
        </authorList>
    </citation>
    <scope>NUCLEOTIDE SEQUENCE [LARGE SCALE GENOMIC DNA]</scope>
    <source>
        <strain evidence="2 3">JBTF-M21</strain>
    </source>
</reference>
<dbReference type="EMBL" id="VHJK01000002">
    <property type="protein sequence ID" value="TRD09956.1"/>
    <property type="molecule type" value="Genomic_DNA"/>
</dbReference>
<dbReference type="OrthoDB" id="7850904at2"/>
<protein>
    <submittedName>
        <fullName evidence="2">DUF4329 domain-containing protein</fullName>
    </submittedName>
</protein>
<comment type="caution">
    <text evidence="2">The sequence shown here is derived from an EMBL/GenBank/DDBJ whole genome shotgun (WGS) entry which is preliminary data.</text>
</comment>
<feature type="domain" description="DUF4329" evidence="1">
    <location>
        <begin position="47"/>
        <end position="162"/>
    </location>
</feature>